<comment type="caution">
    <text evidence="2">The sequence shown here is derived from an EMBL/GenBank/DDBJ whole genome shotgun (WGS) entry which is preliminary data.</text>
</comment>
<feature type="transmembrane region" description="Helical" evidence="1">
    <location>
        <begin position="144"/>
        <end position="169"/>
    </location>
</feature>
<dbReference type="InterPro" id="IPR010390">
    <property type="entry name" value="ABC-2_transporter-like"/>
</dbReference>
<keyword evidence="1" id="KW-0472">Membrane</keyword>
<dbReference type="PANTHER" id="PTHR36833">
    <property type="entry name" value="SLR0610 PROTEIN-RELATED"/>
    <property type="match status" value="1"/>
</dbReference>
<sequence length="243" mass="27539">MIKLYRILLSQSLGESLVYRGTSILTAIFGIMFYLIALVTGTVYFSFSKSIFGWDFLNYLNLITTANLISYLYQFLFVSGHEHLTEQILDGTLDYSLVRPVNSYYFHMIFRADFPSLIPVFVSGVIEALLLVKLGTSILSLISYILAILAGVIFVFAINQIIVTISFWIDGLSALAGVPEYIMDASAYPASIYPRIIQNIFLWIFPSLTVTNLPANIIRGKYATFSLIWLFFIDVLLIYTFLF</sequence>
<dbReference type="OrthoDB" id="3818833at2"/>
<feature type="transmembrane region" description="Helical" evidence="1">
    <location>
        <begin position="222"/>
        <end position="242"/>
    </location>
</feature>
<name>A0A4Q0VI82_9LACO</name>
<dbReference type="RefSeq" id="WP_129033256.1">
    <property type="nucleotide sequence ID" value="NZ_QXIL01000029.1"/>
</dbReference>
<organism evidence="2 3">
    <name type="scientific">Levilactobacillus suantsaii</name>
    <dbReference type="NCBI Taxonomy" id="2292255"/>
    <lineage>
        <taxon>Bacteria</taxon>
        <taxon>Bacillati</taxon>
        <taxon>Bacillota</taxon>
        <taxon>Bacilli</taxon>
        <taxon>Lactobacillales</taxon>
        <taxon>Lactobacillaceae</taxon>
        <taxon>Levilactobacillus</taxon>
    </lineage>
</organism>
<evidence type="ECO:0000313" key="3">
    <source>
        <dbReference type="Proteomes" id="UP000290602"/>
    </source>
</evidence>
<dbReference type="EMBL" id="QXIL01000029">
    <property type="protein sequence ID" value="RXI76568.1"/>
    <property type="molecule type" value="Genomic_DNA"/>
</dbReference>
<dbReference type="Pfam" id="PF06182">
    <property type="entry name" value="ABC2_membrane_6"/>
    <property type="match status" value="1"/>
</dbReference>
<keyword evidence="1" id="KW-1133">Transmembrane helix</keyword>
<protein>
    <recommendedName>
        <fullName evidence="4">ABC transporter permease</fullName>
    </recommendedName>
</protein>
<dbReference type="PANTHER" id="PTHR36833:SF1">
    <property type="entry name" value="INTEGRAL MEMBRANE TRANSPORT PROTEIN"/>
    <property type="match status" value="1"/>
</dbReference>
<accession>A0A4Q0VI82</accession>
<dbReference type="AlphaFoldDB" id="A0A4Q0VI82"/>
<dbReference type="Proteomes" id="UP000290602">
    <property type="component" value="Unassembled WGS sequence"/>
</dbReference>
<feature type="transmembrane region" description="Helical" evidence="1">
    <location>
        <begin position="24"/>
        <end position="47"/>
    </location>
</feature>
<feature type="transmembrane region" description="Helical" evidence="1">
    <location>
        <begin position="59"/>
        <end position="77"/>
    </location>
</feature>
<gene>
    <name evidence="2" type="ORF">DXH47_10475</name>
</gene>
<keyword evidence="3" id="KW-1185">Reference proteome</keyword>
<reference evidence="2 3" key="1">
    <citation type="submission" date="2018-08" db="EMBL/GenBank/DDBJ databases">
        <title>Lactobacillus suantsai sp. nov., isolated from traditional fermented suan-tsai in Taiwan.</title>
        <authorList>
            <person name="Huang C.-H."/>
        </authorList>
    </citation>
    <scope>NUCLEOTIDE SEQUENCE [LARGE SCALE GENOMIC DNA]</scope>
    <source>
        <strain evidence="2 3">BCRC 12945</strain>
    </source>
</reference>
<evidence type="ECO:0000256" key="1">
    <source>
        <dbReference type="SAM" id="Phobius"/>
    </source>
</evidence>
<keyword evidence="1" id="KW-0812">Transmembrane</keyword>
<feature type="transmembrane region" description="Helical" evidence="1">
    <location>
        <begin position="114"/>
        <end position="132"/>
    </location>
</feature>
<evidence type="ECO:0008006" key="4">
    <source>
        <dbReference type="Google" id="ProtNLM"/>
    </source>
</evidence>
<feature type="transmembrane region" description="Helical" evidence="1">
    <location>
        <begin position="196"/>
        <end position="215"/>
    </location>
</feature>
<proteinExistence type="predicted"/>
<evidence type="ECO:0000313" key="2">
    <source>
        <dbReference type="EMBL" id="RXI76568.1"/>
    </source>
</evidence>